<dbReference type="Gene3D" id="1.10.510.10">
    <property type="entry name" value="Transferase(Phosphotransferase) domain 1"/>
    <property type="match status" value="1"/>
</dbReference>
<keyword evidence="2" id="KW-0812">Transmembrane</keyword>
<protein>
    <recommendedName>
        <fullName evidence="3">Protein kinase domain-containing protein</fullName>
    </recommendedName>
</protein>
<dbReference type="EMBL" id="WJZX01000051">
    <property type="protein sequence ID" value="MCF5656234.1"/>
    <property type="molecule type" value="Genomic_DNA"/>
</dbReference>
<proteinExistence type="predicted"/>
<feature type="domain" description="Protein kinase" evidence="3">
    <location>
        <begin position="15"/>
        <end position="297"/>
    </location>
</feature>
<dbReference type="PROSITE" id="PS50011">
    <property type="entry name" value="PROTEIN_KINASE_DOM"/>
    <property type="match status" value="1"/>
</dbReference>
<dbReference type="GO" id="GO:0004672">
    <property type="term" value="F:protein kinase activity"/>
    <property type="evidence" value="ECO:0007669"/>
    <property type="project" value="InterPro"/>
</dbReference>
<evidence type="ECO:0000256" key="1">
    <source>
        <dbReference type="SAM" id="Coils"/>
    </source>
</evidence>
<dbReference type="SUPFAM" id="SSF57783">
    <property type="entry name" value="Zinc beta-ribbon"/>
    <property type="match status" value="1"/>
</dbReference>
<evidence type="ECO:0000313" key="5">
    <source>
        <dbReference type="Proteomes" id="UP000814126"/>
    </source>
</evidence>
<keyword evidence="2" id="KW-0472">Membrane</keyword>
<dbReference type="AlphaFoldDB" id="A0AAP2S2G0"/>
<dbReference type="InterPro" id="IPR011009">
    <property type="entry name" value="Kinase-like_dom_sf"/>
</dbReference>
<keyword evidence="1" id="KW-0175">Coiled coil</keyword>
<sequence>MSVSSVQVKVGGRPERLDKQLGKGGEGDVFALAGRADRAVKIYKTALRGSRESKVRAMIDGQLAGATTLVAFPSEVVTDASGNFLGFTMRLVAGYRALHELYSPKSRKLHFPKADYRFLVRVAQNVARAVATVHQAGCVIGDLNHSGVLVGQDATVALIDADSFQFSSKGHSYPCVVGTEDFTPPELHGSSLAAVTRTQAHDNFGLAVAIFQLLAMGKHPYAGRYNGPDLTLGQSIAQHRFAFSVVRRDETRTTPPPGSVLLADFPKEIAAALESAFGLTPSSRPDPAAWVHLLQGLETGLRRCADVPTHYFPGSAGTCLWCRLASQSGVEMFPQGLAVGNVPVAGPFDLERMWTAIRAVRLPSPTEVLPVWSGNISSPSVAVTRAKNTRHDPAIFGGFALLAAVIGYVAVPGAAVLWGLLGFGGLARIFATKKVDSAPFRKSYQDADSKVRLASQAYLQRIGLREMHVLYADLEDAVVRYRQLEAQLAQALKQLKVTREDRQRTVFLDRFLIRRASISGIGAGKTATLASFGIETAADITAYAVRAVPGFGEALTAKMLAWRQEQEAKFRYNATPDPSDVQAEQSARVTFATKQIELQKKIQSGFAALQASVPRCLSAKATPDQALQQALQERAIAEHDCVVLGINVPAPTSISIELPKKTQVPPSKVQPLSSVLRTVAPVTTRPVVTNACPSCGASMVRRTARKGKHAGRQFWGCSKFPACKGTRS</sequence>
<evidence type="ECO:0000259" key="3">
    <source>
        <dbReference type="PROSITE" id="PS50011"/>
    </source>
</evidence>
<dbReference type="Gene3D" id="3.30.65.10">
    <property type="entry name" value="Bacterial Topoisomerase I, domain 1"/>
    <property type="match status" value="1"/>
</dbReference>
<gene>
    <name evidence="4" type="ORF">GIV46_14570</name>
</gene>
<keyword evidence="2" id="KW-1133">Transmembrane helix</keyword>
<dbReference type="SUPFAM" id="SSF56112">
    <property type="entry name" value="Protein kinase-like (PK-like)"/>
    <property type="match status" value="1"/>
</dbReference>
<dbReference type="GO" id="GO:0003677">
    <property type="term" value="F:DNA binding"/>
    <property type="evidence" value="ECO:0007669"/>
    <property type="project" value="InterPro"/>
</dbReference>
<dbReference type="Pfam" id="PF00069">
    <property type="entry name" value="Pkinase"/>
    <property type="match status" value="1"/>
</dbReference>
<dbReference type="Pfam" id="PF01396">
    <property type="entry name" value="Zn_ribbon_Top1"/>
    <property type="match status" value="1"/>
</dbReference>
<feature type="coiled-coil region" evidence="1">
    <location>
        <begin position="474"/>
        <end position="501"/>
    </location>
</feature>
<dbReference type="GO" id="GO:0005524">
    <property type="term" value="F:ATP binding"/>
    <property type="evidence" value="ECO:0007669"/>
    <property type="project" value="InterPro"/>
</dbReference>
<dbReference type="InterPro" id="IPR000719">
    <property type="entry name" value="Prot_kinase_dom"/>
</dbReference>
<dbReference type="GO" id="GO:0003916">
    <property type="term" value="F:DNA topoisomerase activity"/>
    <property type="evidence" value="ECO:0007669"/>
    <property type="project" value="InterPro"/>
</dbReference>
<comment type="caution">
    <text evidence="4">The sequence shown here is derived from an EMBL/GenBank/DDBJ whole genome shotgun (WGS) entry which is preliminary data.</text>
</comment>
<name>A0AAP2S2G0_9PSED</name>
<organism evidence="4 5">
    <name type="scientific">Pseudomonas poae</name>
    <dbReference type="NCBI Taxonomy" id="200451"/>
    <lineage>
        <taxon>Bacteria</taxon>
        <taxon>Pseudomonadati</taxon>
        <taxon>Pseudomonadota</taxon>
        <taxon>Gammaproteobacteria</taxon>
        <taxon>Pseudomonadales</taxon>
        <taxon>Pseudomonadaceae</taxon>
        <taxon>Pseudomonas</taxon>
    </lineage>
</organism>
<dbReference type="GO" id="GO:0005694">
    <property type="term" value="C:chromosome"/>
    <property type="evidence" value="ECO:0007669"/>
    <property type="project" value="InterPro"/>
</dbReference>
<dbReference type="GO" id="GO:0006265">
    <property type="term" value="P:DNA topological change"/>
    <property type="evidence" value="ECO:0007669"/>
    <property type="project" value="InterPro"/>
</dbReference>
<accession>A0AAP2S2G0</accession>
<evidence type="ECO:0000313" key="4">
    <source>
        <dbReference type="EMBL" id="MCF5656234.1"/>
    </source>
</evidence>
<reference evidence="4" key="1">
    <citation type="submission" date="2019-11" db="EMBL/GenBank/DDBJ databases">
        <title>Epiphytic Pseudomonas syringae from cherry orchards.</title>
        <authorList>
            <person name="Hulin M.T."/>
        </authorList>
    </citation>
    <scope>NUCLEOTIDE SEQUENCE</scope>
    <source>
        <strain evidence="4">PA-2-1F</strain>
    </source>
</reference>
<feature type="transmembrane region" description="Helical" evidence="2">
    <location>
        <begin position="394"/>
        <end position="421"/>
    </location>
</feature>
<dbReference type="Proteomes" id="UP000814126">
    <property type="component" value="Unassembled WGS sequence"/>
</dbReference>
<evidence type="ECO:0000256" key="2">
    <source>
        <dbReference type="SAM" id="Phobius"/>
    </source>
</evidence>
<dbReference type="InterPro" id="IPR013498">
    <property type="entry name" value="Topo_IA_Znf"/>
</dbReference>